<protein>
    <recommendedName>
        <fullName evidence="3">FAD-binding domain-containing protein</fullName>
    </recommendedName>
</protein>
<name>A0A432GQF7_9DELT</name>
<gene>
    <name evidence="1" type="ORF">DSY94_03225</name>
</gene>
<dbReference type="SUPFAM" id="SSF51905">
    <property type="entry name" value="FAD/NAD(P)-binding domain"/>
    <property type="match status" value="1"/>
</dbReference>
<dbReference type="InterPro" id="IPR036188">
    <property type="entry name" value="FAD/NAD-bd_sf"/>
</dbReference>
<comment type="caution">
    <text evidence="1">The sequence shown here is derived from an EMBL/GenBank/DDBJ whole genome shotgun (WGS) entry which is preliminary data.</text>
</comment>
<proteinExistence type="predicted"/>
<evidence type="ECO:0000313" key="2">
    <source>
        <dbReference type="Proteomes" id="UP000287176"/>
    </source>
</evidence>
<accession>A0A432GQF7</accession>
<dbReference type="Gene3D" id="3.50.50.60">
    <property type="entry name" value="FAD/NAD(P)-binding domain"/>
    <property type="match status" value="1"/>
</dbReference>
<evidence type="ECO:0000313" key="1">
    <source>
        <dbReference type="EMBL" id="RTZ85731.1"/>
    </source>
</evidence>
<evidence type="ECO:0008006" key="3">
    <source>
        <dbReference type="Google" id="ProtNLM"/>
    </source>
</evidence>
<organism evidence="1 2">
    <name type="scientific">SAR324 cluster bacterium</name>
    <dbReference type="NCBI Taxonomy" id="2024889"/>
    <lineage>
        <taxon>Bacteria</taxon>
        <taxon>Deltaproteobacteria</taxon>
        <taxon>SAR324 cluster</taxon>
    </lineage>
</organism>
<sequence length="138" mass="15408">MNFRNCQDRLKNADVLDEPVAKGPLFQKTLGVANGKILLIGDAAGFFDPITGEGIGIAARQALLLEKYVEPVLKENSGNLVKAMFDYSRASAQIYRRYQIMTSLVLLLRLWPKLTDGVIQVLHSFPALFQKLLSVNMR</sequence>
<dbReference type="Proteomes" id="UP000287176">
    <property type="component" value="Unassembled WGS sequence"/>
</dbReference>
<dbReference type="EMBL" id="QNZI01000084">
    <property type="protein sequence ID" value="RTZ85731.1"/>
    <property type="molecule type" value="Genomic_DNA"/>
</dbReference>
<dbReference type="AlphaFoldDB" id="A0A432GQF7"/>
<reference evidence="1 2" key="1">
    <citation type="submission" date="2018-06" db="EMBL/GenBank/DDBJ databases">
        <title>Combined omics and stable isotope probing to characterize newly discovered Mariana Back-Arc vent microbial communities.</title>
        <authorList>
            <person name="Trembath-Reichert E."/>
            <person name="Huber J.A."/>
        </authorList>
    </citation>
    <scope>NUCLEOTIDE SEQUENCE [LARGE SCALE GENOMIC DNA]</scope>
    <source>
        <strain evidence="1">MAG 24</strain>
    </source>
</reference>